<keyword evidence="2" id="KW-1185">Reference proteome</keyword>
<evidence type="ECO:0000313" key="1">
    <source>
        <dbReference type="EMBL" id="MEQ2441809.1"/>
    </source>
</evidence>
<evidence type="ECO:0000313" key="2">
    <source>
        <dbReference type="Proteomes" id="UP001489509"/>
    </source>
</evidence>
<dbReference type="Proteomes" id="UP001489509">
    <property type="component" value="Unassembled WGS sequence"/>
</dbReference>
<name>A0ABV1E4K0_9FIRM</name>
<accession>A0ABV1E4K0</accession>
<proteinExistence type="predicted"/>
<organism evidence="1 2">
    <name type="scientific">Solibaculum intestinale</name>
    <dbReference type="NCBI Taxonomy" id="3133165"/>
    <lineage>
        <taxon>Bacteria</taxon>
        <taxon>Bacillati</taxon>
        <taxon>Bacillota</taxon>
        <taxon>Clostridia</taxon>
        <taxon>Eubacteriales</taxon>
        <taxon>Oscillospiraceae</taxon>
        <taxon>Solibaculum</taxon>
    </lineage>
</organism>
<protein>
    <submittedName>
        <fullName evidence="1">Uncharacterized protein</fullName>
    </submittedName>
</protein>
<dbReference type="RefSeq" id="WP_349221118.1">
    <property type="nucleotide sequence ID" value="NZ_JBBMFD010000047.1"/>
</dbReference>
<sequence>MQYLSSVFTDMEIKNGKAYCQGNYTTFKDVKVTLTVTLQKSPLNVTLDSYWINVPGASWSQTWTGAGQNIISENKGDLAHYYYYRTETTATVFNGSVPLESVVVHSETSYYGG</sequence>
<comment type="caution">
    <text evidence="1">The sequence shown here is derived from an EMBL/GenBank/DDBJ whole genome shotgun (WGS) entry which is preliminary data.</text>
</comment>
<dbReference type="EMBL" id="JBBMFD010000047">
    <property type="protein sequence ID" value="MEQ2441809.1"/>
    <property type="molecule type" value="Genomic_DNA"/>
</dbReference>
<reference evidence="1 2" key="1">
    <citation type="submission" date="2024-03" db="EMBL/GenBank/DDBJ databases">
        <title>Human intestinal bacterial collection.</title>
        <authorList>
            <person name="Pauvert C."/>
            <person name="Hitch T.C.A."/>
            <person name="Clavel T."/>
        </authorList>
    </citation>
    <scope>NUCLEOTIDE SEQUENCE [LARGE SCALE GENOMIC DNA]</scope>
    <source>
        <strain evidence="1 2">CLA-JM-H44</strain>
    </source>
</reference>
<gene>
    <name evidence="1" type="ORF">WMO26_13305</name>
</gene>